<reference evidence="1" key="1">
    <citation type="submission" date="2020-06" db="EMBL/GenBank/DDBJ databases">
        <authorList>
            <person name="Li T."/>
            <person name="Hu X."/>
            <person name="Zhang T."/>
            <person name="Song X."/>
            <person name="Zhang H."/>
            <person name="Dai N."/>
            <person name="Sheng W."/>
            <person name="Hou X."/>
            <person name="Wei L."/>
        </authorList>
    </citation>
    <scope>NUCLEOTIDE SEQUENCE</scope>
    <source>
        <strain evidence="1">G02</strain>
        <tissue evidence="1">Leaf</tissue>
    </source>
</reference>
<comment type="caution">
    <text evidence="1">The sequence shown here is derived from an EMBL/GenBank/DDBJ whole genome shotgun (WGS) entry which is preliminary data.</text>
</comment>
<dbReference type="AlphaFoldDB" id="A0AAW2RF82"/>
<reference evidence="1" key="2">
    <citation type="journal article" date="2024" name="Plant">
        <title>Genomic evolution and insights into agronomic trait innovations of Sesamum species.</title>
        <authorList>
            <person name="Miao H."/>
            <person name="Wang L."/>
            <person name="Qu L."/>
            <person name="Liu H."/>
            <person name="Sun Y."/>
            <person name="Le M."/>
            <person name="Wang Q."/>
            <person name="Wei S."/>
            <person name="Zheng Y."/>
            <person name="Lin W."/>
            <person name="Duan Y."/>
            <person name="Cao H."/>
            <person name="Xiong S."/>
            <person name="Wang X."/>
            <person name="Wei L."/>
            <person name="Li C."/>
            <person name="Ma Q."/>
            <person name="Ju M."/>
            <person name="Zhao R."/>
            <person name="Li G."/>
            <person name="Mu C."/>
            <person name="Tian Q."/>
            <person name="Mei H."/>
            <person name="Zhang T."/>
            <person name="Gao T."/>
            <person name="Zhang H."/>
        </authorList>
    </citation>
    <scope>NUCLEOTIDE SEQUENCE</scope>
    <source>
        <strain evidence="1">G02</strain>
    </source>
</reference>
<dbReference type="PANTHER" id="PTHR37175">
    <property type="entry name" value="BNAA08G28800D PROTEIN"/>
    <property type="match status" value="1"/>
</dbReference>
<dbReference type="PANTHER" id="PTHR37175:SF1">
    <property type="entry name" value="CONSTANS-LIKE PROTEIN-RELATED"/>
    <property type="match status" value="1"/>
</dbReference>
<evidence type="ECO:0000313" key="1">
    <source>
        <dbReference type="EMBL" id="KAL0378679.1"/>
    </source>
</evidence>
<dbReference type="EMBL" id="JACGWJ010000013">
    <property type="protein sequence ID" value="KAL0378679.1"/>
    <property type="molecule type" value="Genomic_DNA"/>
</dbReference>
<dbReference type="Pfam" id="PF06910">
    <property type="entry name" value="MEA1"/>
    <property type="match status" value="1"/>
</dbReference>
<accession>A0AAW2RF82</accession>
<organism evidence="1">
    <name type="scientific">Sesamum radiatum</name>
    <name type="common">Black benniseed</name>
    <dbReference type="NCBI Taxonomy" id="300843"/>
    <lineage>
        <taxon>Eukaryota</taxon>
        <taxon>Viridiplantae</taxon>
        <taxon>Streptophyta</taxon>
        <taxon>Embryophyta</taxon>
        <taxon>Tracheophyta</taxon>
        <taxon>Spermatophyta</taxon>
        <taxon>Magnoliopsida</taxon>
        <taxon>eudicotyledons</taxon>
        <taxon>Gunneridae</taxon>
        <taxon>Pentapetalae</taxon>
        <taxon>asterids</taxon>
        <taxon>lamiids</taxon>
        <taxon>Lamiales</taxon>
        <taxon>Pedaliaceae</taxon>
        <taxon>Sesamum</taxon>
    </lineage>
</organism>
<sequence>MELERAIERSFREDERRRNAPLTAENAVRLMEAMRGISLGGGAPDWAGQVPEDQWIDRPITQQRVCSLY</sequence>
<protein>
    <submittedName>
        <fullName evidence="1">Uncharacterized protein</fullName>
    </submittedName>
</protein>
<proteinExistence type="predicted"/>
<name>A0AAW2RF82_SESRA</name>
<gene>
    <name evidence="1" type="ORF">Sradi_3173400</name>
</gene>